<feature type="transmembrane region" description="Helical" evidence="1">
    <location>
        <begin position="19"/>
        <end position="39"/>
    </location>
</feature>
<dbReference type="Proteomes" id="UP000294829">
    <property type="component" value="Unassembled WGS sequence"/>
</dbReference>
<keyword evidence="1" id="KW-1133">Transmembrane helix</keyword>
<name>A0A4V3AU52_9BURK</name>
<sequence length="381" mass="42159">MQADSAVNPHPIKHESSPLVRVALLAYTFLIVYASWFPFTGWRDLGASPLAYLSAPLPRYWTLFDVSINVIGYVPLGILLVLAGYPWLARFWAATFALVIGVFVSGSMEAVQTYLPTRVASNLDFITNCAGVAIGIIVGCVLTPWLLERDLLEKIRVRWFVPNISNGLIIVALWPLAQIYPQAYMLGLGQIVPTLSNWLNDYFDIPIDLGALIRQGTELTIEQYWLSETMITCCGLIGAVLILLCLLQAKAPKARLITFLIFVNLAVKSLAAALLFSPENAYAWVTPGAQAGLLLGCLMLYGLAFTTPRAQRHLAILMLGISLVVVNFVPSNPYFTDTLSTWVQGKFLNFNGAAQFLCLAWPWIAIWFLLHYTPAKTSSRQ</sequence>
<feature type="transmembrane region" description="Helical" evidence="1">
    <location>
        <begin position="282"/>
        <end position="301"/>
    </location>
</feature>
<organism evidence="3 4">
    <name type="scientific">Sapientia aquatica</name>
    <dbReference type="NCBI Taxonomy" id="1549640"/>
    <lineage>
        <taxon>Bacteria</taxon>
        <taxon>Pseudomonadati</taxon>
        <taxon>Pseudomonadota</taxon>
        <taxon>Betaproteobacteria</taxon>
        <taxon>Burkholderiales</taxon>
        <taxon>Oxalobacteraceae</taxon>
        <taxon>Sapientia</taxon>
    </lineage>
</organism>
<dbReference type="Pfam" id="PF04892">
    <property type="entry name" value="VanZ"/>
    <property type="match status" value="1"/>
</dbReference>
<feature type="domain" description="VanZ-like" evidence="2">
    <location>
        <begin position="35"/>
        <end position="140"/>
    </location>
</feature>
<feature type="transmembrane region" description="Helical" evidence="1">
    <location>
        <begin position="313"/>
        <end position="330"/>
    </location>
</feature>
<feature type="transmembrane region" description="Helical" evidence="1">
    <location>
        <begin position="59"/>
        <end position="82"/>
    </location>
</feature>
<feature type="transmembrane region" description="Helical" evidence="1">
    <location>
        <begin position="159"/>
        <end position="177"/>
    </location>
</feature>
<protein>
    <recommendedName>
        <fullName evidence="2">VanZ-like domain-containing protein</fullName>
    </recommendedName>
</protein>
<keyword evidence="1" id="KW-0472">Membrane</keyword>
<reference evidence="3 4" key="1">
    <citation type="submission" date="2019-03" db="EMBL/GenBank/DDBJ databases">
        <title>Sapientia aquatica gen. nov., sp. nov., isolated from a crater lake.</title>
        <authorList>
            <person name="Felfoldi T."/>
            <person name="Szabo A."/>
            <person name="Toth E."/>
            <person name="Schumann P."/>
            <person name="Keki Z."/>
            <person name="Marialigeti K."/>
            <person name="Mathe I."/>
        </authorList>
    </citation>
    <scope>NUCLEOTIDE SEQUENCE [LARGE SCALE GENOMIC DNA]</scope>
    <source>
        <strain evidence="3 4">SA-152</strain>
    </source>
</reference>
<keyword evidence="4" id="KW-1185">Reference proteome</keyword>
<proteinExistence type="predicted"/>
<keyword evidence="1" id="KW-0812">Transmembrane</keyword>
<feature type="transmembrane region" description="Helical" evidence="1">
    <location>
        <begin position="125"/>
        <end position="147"/>
    </location>
</feature>
<evidence type="ECO:0000313" key="4">
    <source>
        <dbReference type="Proteomes" id="UP000294829"/>
    </source>
</evidence>
<dbReference type="EMBL" id="SMYL01000010">
    <property type="protein sequence ID" value="TDK62727.1"/>
    <property type="molecule type" value="Genomic_DNA"/>
</dbReference>
<dbReference type="InterPro" id="IPR006976">
    <property type="entry name" value="VanZ-like"/>
</dbReference>
<dbReference type="OrthoDB" id="9780818at2"/>
<evidence type="ECO:0000313" key="3">
    <source>
        <dbReference type="EMBL" id="TDK62727.1"/>
    </source>
</evidence>
<gene>
    <name evidence="3" type="ORF">E2I14_15580</name>
</gene>
<dbReference type="AlphaFoldDB" id="A0A4V3AU52"/>
<accession>A0A4V3AU52</accession>
<feature type="transmembrane region" description="Helical" evidence="1">
    <location>
        <begin position="229"/>
        <end position="249"/>
    </location>
</feature>
<dbReference type="RefSeq" id="WP_133330213.1">
    <property type="nucleotide sequence ID" value="NZ_SMYL01000010.1"/>
</dbReference>
<feature type="transmembrane region" description="Helical" evidence="1">
    <location>
        <begin position="256"/>
        <end position="276"/>
    </location>
</feature>
<feature type="transmembrane region" description="Helical" evidence="1">
    <location>
        <begin position="87"/>
        <end position="105"/>
    </location>
</feature>
<evidence type="ECO:0000256" key="1">
    <source>
        <dbReference type="SAM" id="Phobius"/>
    </source>
</evidence>
<feature type="transmembrane region" description="Helical" evidence="1">
    <location>
        <begin position="350"/>
        <end position="370"/>
    </location>
</feature>
<evidence type="ECO:0000259" key="2">
    <source>
        <dbReference type="Pfam" id="PF04892"/>
    </source>
</evidence>
<comment type="caution">
    <text evidence="3">The sequence shown here is derived from an EMBL/GenBank/DDBJ whole genome shotgun (WGS) entry which is preliminary data.</text>
</comment>